<dbReference type="HAMAP" id="MF_00795">
    <property type="entry name" value="CutC"/>
    <property type="match status" value="1"/>
</dbReference>
<dbReference type="Proteomes" id="UP001209803">
    <property type="component" value="Chromosome"/>
</dbReference>
<organism evidence="3 4">
    <name type="scientific">Roseibium porphyridii</name>
    <dbReference type="NCBI Taxonomy" id="2866279"/>
    <lineage>
        <taxon>Bacteria</taxon>
        <taxon>Pseudomonadati</taxon>
        <taxon>Pseudomonadota</taxon>
        <taxon>Alphaproteobacteria</taxon>
        <taxon>Hyphomicrobiales</taxon>
        <taxon>Stappiaceae</taxon>
        <taxon>Roseibium</taxon>
    </lineage>
</organism>
<dbReference type="InterPro" id="IPR005627">
    <property type="entry name" value="CutC-like"/>
</dbReference>
<comment type="similarity">
    <text evidence="1 2">Belongs to the CutC family.</text>
</comment>
<evidence type="ECO:0000256" key="2">
    <source>
        <dbReference type="HAMAP-Rule" id="MF_00795"/>
    </source>
</evidence>
<gene>
    <name evidence="2" type="primary">cutC</name>
    <name evidence="3" type="ORF">K1718_16260</name>
</gene>
<dbReference type="Pfam" id="PF03932">
    <property type="entry name" value="CutC"/>
    <property type="match status" value="1"/>
</dbReference>
<dbReference type="EMBL" id="CP120863">
    <property type="protein sequence ID" value="WFE87713.1"/>
    <property type="molecule type" value="Genomic_DNA"/>
</dbReference>
<dbReference type="SUPFAM" id="SSF110395">
    <property type="entry name" value="CutC-like"/>
    <property type="match status" value="1"/>
</dbReference>
<dbReference type="RefSeq" id="WP_265681542.1">
    <property type="nucleotide sequence ID" value="NZ_CP120863.1"/>
</dbReference>
<dbReference type="Gene3D" id="3.20.20.380">
    <property type="entry name" value="Copper homeostasis (CutC) domain"/>
    <property type="match status" value="1"/>
</dbReference>
<proteinExistence type="inferred from homology"/>
<dbReference type="PANTHER" id="PTHR12598:SF0">
    <property type="entry name" value="COPPER HOMEOSTASIS PROTEIN CUTC HOMOLOG"/>
    <property type="match status" value="1"/>
</dbReference>
<protein>
    <recommendedName>
        <fullName evidence="2">PF03932 family protein CutC</fullName>
    </recommendedName>
</protein>
<name>A0ABY8EXE2_9HYPH</name>
<comment type="subcellular location">
    <subcellularLocation>
        <location evidence="2">Cytoplasm</location>
    </subcellularLocation>
</comment>
<evidence type="ECO:0000313" key="4">
    <source>
        <dbReference type="Proteomes" id="UP001209803"/>
    </source>
</evidence>
<keyword evidence="2" id="KW-0963">Cytoplasm</keyword>
<comment type="caution">
    <text evidence="2">Once thought to be involved in copper homeostasis, experiments in E.coli have shown this is not the case.</text>
</comment>
<evidence type="ECO:0000313" key="3">
    <source>
        <dbReference type="EMBL" id="WFE87713.1"/>
    </source>
</evidence>
<dbReference type="PANTHER" id="PTHR12598">
    <property type="entry name" value="COPPER HOMEOSTASIS PROTEIN CUTC"/>
    <property type="match status" value="1"/>
</dbReference>
<reference evidence="3 4" key="1">
    <citation type="submission" date="2023-03" db="EMBL/GenBank/DDBJ databases">
        <title>Roseibium porphyridii sp. nov. and Roseibium rhodosorbium sp. nov. isolated from marine algae, Porphyridium cruentum and Rhodosorus marinus, respectively.</title>
        <authorList>
            <person name="Lee M.W."/>
            <person name="Choi B.J."/>
            <person name="Lee J.K."/>
            <person name="Choi D.G."/>
            <person name="Baek J.H."/>
            <person name="Bayburt H."/>
            <person name="Kim J.M."/>
            <person name="Han D.M."/>
            <person name="Kim K.H."/>
            <person name="Jeon C.O."/>
        </authorList>
    </citation>
    <scope>NUCLEOTIDE SEQUENCE [LARGE SCALE GENOMIC DNA]</scope>
    <source>
        <strain evidence="3 4">KMA01</strain>
    </source>
</reference>
<evidence type="ECO:0000256" key="1">
    <source>
        <dbReference type="ARBA" id="ARBA00007768"/>
    </source>
</evidence>
<sequence>MSLPPSNDNLILEICVDTLEGAWTAAECGADRIELCAALGDGGLTPSAGMMSAASKLPVDVYAMIRPRAGDFYFSDAEKALMLRDIQMAESAGLEGVVIGAVTERRELDRDFLAAAIESTTLPVTLHRAIDTVKDYSIAVETAIELGFERILSSGQATTADLGRDALAAAVKQAAGRISIMAGSGVSAASAERLLLHAGVRELHASCASYVDAPSPDALENKLGFVAKTGVRSTDAKLVRALRDAMDKYLEAAA</sequence>
<dbReference type="InterPro" id="IPR036822">
    <property type="entry name" value="CutC-like_dom_sf"/>
</dbReference>
<accession>A0ABY8EXE2</accession>
<keyword evidence="4" id="KW-1185">Reference proteome</keyword>